<proteinExistence type="inferred from homology"/>
<dbReference type="SUPFAM" id="SSF52540">
    <property type="entry name" value="P-loop containing nucleoside triphosphate hydrolases"/>
    <property type="match status" value="1"/>
</dbReference>
<dbReference type="GO" id="GO:0051301">
    <property type="term" value="P:cell division"/>
    <property type="evidence" value="ECO:0007669"/>
    <property type="project" value="UniProtKB-KW"/>
</dbReference>
<dbReference type="PROSITE" id="PS51719">
    <property type="entry name" value="G_SEPTIN"/>
    <property type="match status" value="1"/>
</dbReference>
<name>A0A3Q0SXM4_AMPCI</name>
<evidence type="ECO:0000256" key="9">
    <source>
        <dbReference type="RuleBase" id="RU004560"/>
    </source>
</evidence>
<dbReference type="PIRSF" id="PIRSF006698">
    <property type="entry name" value="Septin"/>
    <property type="match status" value="1"/>
</dbReference>
<evidence type="ECO:0000313" key="13">
    <source>
        <dbReference type="Proteomes" id="UP000261340"/>
    </source>
</evidence>
<evidence type="ECO:0000259" key="11">
    <source>
        <dbReference type="PROSITE" id="PS51719"/>
    </source>
</evidence>
<comment type="similarity">
    <text evidence="7 9">Belongs to the TRAFAC class TrmE-Era-EngA-EngB-Septin-like GTPase superfamily. Septin GTPase family.</text>
</comment>
<keyword evidence="6" id="KW-0131">Cell cycle</keyword>
<keyword evidence="5 8" id="KW-0342">GTP-binding</keyword>
<dbReference type="CDD" id="cd01850">
    <property type="entry name" value="CDC_Septin"/>
    <property type="match status" value="1"/>
</dbReference>
<feature type="site" description="Important for dimerization" evidence="8">
    <location>
        <position position="170"/>
    </location>
</feature>
<evidence type="ECO:0000256" key="7">
    <source>
        <dbReference type="PIRNR" id="PIRNR006698"/>
    </source>
</evidence>
<dbReference type="AlphaFoldDB" id="A0A3Q0SXM4"/>
<evidence type="ECO:0000256" key="4">
    <source>
        <dbReference type="ARBA" id="ARBA00022741"/>
    </source>
</evidence>
<dbReference type="Proteomes" id="UP000261340">
    <property type="component" value="Unplaced"/>
</dbReference>
<dbReference type="InterPro" id="IPR016491">
    <property type="entry name" value="Septin"/>
</dbReference>
<evidence type="ECO:0000256" key="1">
    <source>
        <dbReference type="ARBA" id="ARBA00004496"/>
    </source>
</evidence>
<keyword evidence="2" id="KW-0963">Cytoplasm</keyword>
<keyword evidence="13" id="KW-1185">Reference proteome</keyword>
<dbReference type="InterPro" id="IPR030379">
    <property type="entry name" value="G_SEPTIN_dom"/>
</dbReference>
<dbReference type="GO" id="GO:0005737">
    <property type="term" value="C:cytoplasm"/>
    <property type="evidence" value="ECO:0007669"/>
    <property type="project" value="UniProtKB-SubCell"/>
</dbReference>
<feature type="coiled-coil region" evidence="10">
    <location>
        <begin position="349"/>
        <end position="376"/>
    </location>
</feature>
<evidence type="ECO:0000256" key="5">
    <source>
        <dbReference type="ARBA" id="ARBA00023134"/>
    </source>
</evidence>
<reference evidence="12" key="2">
    <citation type="submission" date="2025-09" db="UniProtKB">
        <authorList>
            <consortium name="Ensembl"/>
        </authorList>
    </citation>
    <scope>IDENTIFICATION</scope>
</reference>
<evidence type="ECO:0000256" key="3">
    <source>
        <dbReference type="ARBA" id="ARBA00022618"/>
    </source>
</evidence>
<dbReference type="Ensembl" id="ENSACIT00000025446.1">
    <property type="protein sequence ID" value="ENSACIP00000024795.1"/>
    <property type="gene ID" value="ENSACIG00000018748.1"/>
</dbReference>
<dbReference type="Pfam" id="PF00735">
    <property type="entry name" value="Septin"/>
    <property type="match status" value="1"/>
</dbReference>
<evidence type="ECO:0000256" key="2">
    <source>
        <dbReference type="ARBA" id="ARBA00022490"/>
    </source>
</evidence>
<keyword evidence="10" id="KW-0175">Coiled coil</keyword>
<sequence length="378" mass="43827">MTYNKIKQIKKTHLNIVCDDMQGAVEQPQLEQLLSCFPSPDQDKEYVGFATLPNQVHRKTVKKGFTFTLIVAGESGLGKSTLINSLFLTDLYKDRKVPNAEDGEKGIKLRLTIIDTPGFGDAINNTESWRHVEDYIDQQFEQYFRDESGLNRRNIQDNRVHCCLYFISPFGHGLRPLDVDCMRALHEKVNIIPVLAKADSLTPAEVCRKKMKIREEIKQFGINIYQFPECDSDEDEDFKTQEQILKNSIPFAVIGSNVQVESKGRKFRGRVYPWGVVEVENPAHSDFLLLRNMLVRTHMQDLKDVTREIHYENYRAQCIQNMTQKYQDGSEADFPLPLAITDTEKERLIYEKDEELRKMQEVLERIQEQMQHSQRGGC</sequence>
<dbReference type="GO" id="GO:0005525">
    <property type="term" value="F:GTP binding"/>
    <property type="evidence" value="ECO:0007669"/>
    <property type="project" value="UniProtKB-UniRule"/>
</dbReference>
<protein>
    <recommendedName>
        <fullName evidence="7">Septin</fullName>
    </recommendedName>
</protein>
<keyword evidence="4 8" id="KW-0547">Nucleotide-binding</keyword>
<dbReference type="FunFam" id="3.40.50.300:FF:000064">
    <property type="entry name" value="Septin 4"/>
    <property type="match status" value="1"/>
</dbReference>
<evidence type="ECO:0000256" key="8">
    <source>
        <dbReference type="PIRSR" id="PIRSR006698-2"/>
    </source>
</evidence>
<evidence type="ECO:0000313" key="12">
    <source>
        <dbReference type="Ensembl" id="ENSACIP00000024795.1"/>
    </source>
</evidence>
<dbReference type="InterPro" id="IPR027417">
    <property type="entry name" value="P-loop_NTPase"/>
</dbReference>
<keyword evidence="3" id="KW-0132">Cell division</keyword>
<comment type="subcellular location">
    <subcellularLocation>
        <location evidence="1">Cytoplasm</location>
    </subcellularLocation>
</comment>
<reference evidence="12" key="1">
    <citation type="submission" date="2025-08" db="UniProtKB">
        <authorList>
            <consortium name="Ensembl"/>
        </authorList>
    </citation>
    <scope>IDENTIFICATION</scope>
</reference>
<feature type="domain" description="Septin-type G" evidence="11">
    <location>
        <begin position="63"/>
        <end position="321"/>
    </location>
</feature>
<evidence type="ECO:0000256" key="6">
    <source>
        <dbReference type="ARBA" id="ARBA00023306"/>
    </source>
</evidence>
<dbReference type="Gene3D" id="3.40.50.300">
    <property type="entry name" value="P-loop containing nucleotide triphosphate hydrolases"/>
    <property type="match status" value="1"/>
</dbReference>
<dbReference type="GeneTree" id="ENSGT00940000157152"/>
<organism evidence="12 13">
    <name type="scientific">Amphilophus citrinellus</name>
    <name type="common">Midas cichlid</name>
    <name type="synonym">Cichlasoma citrinellum</name>
    <dbReference type="NCBI Taxonomy" id="61819"/>
    <lineage>
        <taxon>Eukaryota</taxon>
        <taxon>Metazoa</taxon>
        <taxon>Chordata</taxon>
        <taxon>Craniata</taxon>
        <taxon>Vertebrata</taxon>
        <taxon>Euteleostomi</taxon>
        <taxon>Actinopterygii</taxon>
        <taxon>Neopterygii</taxon>
        <taxon>Teleostei</taxon>
        <taxon>Neoteleostei</taxon>
        <taxon>Acanthomorphata</taxon>
        <taxon>Ovalentaria</taxon>
        <taxon>Cichlomorphae</taxon>
        <taxon>Cichliformes</taxon>
        <taxon>Cichlidae</taxon>
        <taxon>New World cichlids</taxon>
        <taxon>Cichlasomatinae</taxon>
        <taxon>Heroini</taxon>
        <taxon>Amphilophus</taxon>
    </lineage>
</organism>
<evidence type="ECO:0000256" key="10">
    <source>
        <dbReference type="SAM" id="Coils"/>
    </source>
</evidence>
<accession>A0A3Q0SXM4</accession>
<dbReference type="PANTHER" id="PTHR18884">
    <property type="entry name" value="SEPTIN"/>
    <property type="match status" value="1"/>
</dbReference>